<protein>
    <recommendedName>
        <fullName evidence="1">F5/8 type C domain-containing protein</fullName>
    </recommendedName>
</protein>
<proteinExistence type="predicted"/>
<reference evidence="2" key="1">
    <citation type="journal article" date="2014" name="Int. J. Syst. Evol. Microbiol.">
        <title>Complete genome sequence of Corynebacterium casei LMG S-19264T (=DSM 44701T), isolated from a smear-ripened cheese.</title>
        <authorList>
            <consortium name="US DOE Joint Genome Institute (JGI-PGF)"/>
            <person name="Walter F."/>
            <person name="Albersmeier A."/>
            <person name="Kalinowski J."/>
            <person name="Ruckert C."/>
        </authorList>
    </citation>
    <scope>NUCLEOTIDE SEQUENCE</scope>
    <source>
        <strain evidence="2">KCTC 12870</strain>
    </source>
</reference>
<gene>
    <name evidence="2" type="ORF">GCM10007047_22420</name>
</gene>
<evidence type="ECO:0000313" key="2">
    <source>
        <dbReference type="EMBL" id="GHC05017.1"/>
    </source>
</evidence>
<dbReference type="Gene3D" id="3.20.20.80">
    <property type="entry name" value="Glycosidases"/>
    <property type="match status" value="1"/>
</dbReference>
<evidence type="ECO:0000313" key="3">
    <source>
        <dbReference type="Proteomes" id="UP000642829"/>
    </source>
</evidence>
<dbReference type="SUPFAM" id="SSF49785">
    <property type="entry name" value="Galactose-binding domain-like"/>
    <property type="match status" value="1"/>
</dbReference>
<dbReference type="InterPro" id="IPR008979">
    <property type="entry name" value="Galactose-bd-like_sf"/>
</dbReference>
<dbReference type="InterPro" id="IPR017853">
    <property type="entry name" value="GH"/>
</dbReference>
<dbReference type="EMBL" id="BMXG01000013">
    <property type="protein sequence ID" value="GHC05017.1"/>
    <property type="molecule type" value="Genomic_DNA"/>
</dbReference>
<dbReference type="GO" id="GO:0004553">
    <property type="term" value="F:hydrolase activity, hydrolyzing O-glycosyl compounds"/>
    <property type="evidence" value="ECO:0007669"/>
    <property type="project" value="TreeGrafter"/>
</dbReference>
<dbReference type="InterPro" id="IPR051923">
    <property type="entry name" value="Glycosyl_Hydrolase_39"/>
</dbReference>
<comment type="caution">
    <text evidence="2">The sequence shown here is derived from an EMBL/GenBank/DDBJ whole genome shotgun (WGS) entry which is preliminary data.</text>
</comment>
<dbReference type="PANTHER" id="PTHR12631">
    <property type="entry name" value="ALPHA-L-IDURONIDASE"/>
    <property type="match status" value="1"/>
</dbReference>
<feature type="domain" description="F5/8 type C" evidence="1">
    <location>
        <begin position="457"/>
        <end position="557"/>
    </location>
</feature>
<dbReference type="Proteomes" id="UP000642829">
    <property type="component" value="Unassembled WGS sequence"/>
</dbReference>
<dbReference type="SUPFAM" id="SSF51445">
    <property type="entry name" value="(Trans)glycosidases"/>
    <property type="match status" value="1"/>
</dbReference>
<sequence length="1088" mass="118881">MPYLQSQQILLDFYYPVPSQPDNSGKYWEAIISYDPVVDLTDSSGNNTGISLEFSGYWGANSSGTLDPASSLGALAELNAVSDCFYVSSAGGTLTFSNLDPALRYTFNIFGSRDTTIVRESGYEAVGANTVSSSIVCSGPGIGIGSRPNANNDSIASLSGLIPDAQGEVQLNVSVLQGGYAYINAMEIIAESPIATEVIPPNSIIAGLGSNVQRVLLNPLEDGGVLATFSWNMLYANYEPYNEVDAKAGITALEFFGASTSNAKGDFRLNENVPGIIDYFGIWVYLHSESNVYEVGIQVEDAEGEHLFSLHNATWEGWNWLEIPTTSESFRESFAQPDKNGIIDFPIRNVSFVWFTGGAGTTSLGVDGLVIATQITGARDDIEVELASPDWGYADTPFQGMIVVNNYSDQTVPVTVDYSIQTNRELYDEMLVDPVFGNDHAQGALSWVVQEGVTIQDNSLTDDDSATSYSTPWHNSGFTDLFQYVDLGQVRDIVKMNYLSGDANWARLVDFSYSLDGVNYTNIPELVDFDMEGKWSMVELPFTGSFSARYIRLHHHTAVGQSLEVLRAPSSLFVYDGTADDTVAIPAVGDNIESRTTSVTVAPHSFEMVSLSTSTPLETGSYYLGIDAQSSVGRKLFQSNYFIMPDTLVARSAASRFGMNVSLPEYIGIHEWLGVSYVRFENMKWPFFSTSENDYDFSGGVAPWHVDLTSYMQEYKDAGFFPLPYILYTPDWATTAPVGVTQNRGGYPPADNQDYADAVFQTVARFGAQTHPVGVLKTADGLSGLNTVNHFELWNEPNLNAASWGFFVGTMPEYFEMFRVGAEAALLADPTATISHGGYAGIDLATVGQLATYQYSDGKTPLDFTDIINVHYYSGQQDPETATSDANNGGNLNLTYEELLQELSDWRDINGSGKEIWMTETGYDVGGPIGRTERHQAAKLPRNLMIILANGVEKVFIYRETGSHASQHSGSGLMRNDDSIRPSWFTTATLIRQLDGVSALHTPRLAMANTDIWAYLWDKGTSEVFTVWVPDVAQSTTLGIDLGLCTVTDAFGNTRQLNVDANFPVTDMPVYITNFGDDTALTALQPVQ</sequence>
<dbReference type="PANTHER" id="PTHR12631:SF10">
    <property type="entry name" value="BETA-XYLOSIDASE-LIKE PROTEIN-RELATED"/>
    <property type="match status" value="1"/>
</dbReference>
<accession>A0A8J3DGP7</accession>
<reference evidence="2" key="2">
    <citation type="submission" date="2020-09" db="EMBL/GenBank/DDBJ databases">
        <authorList>
            <person name="Sun Q."/>
            <person name="Kim S."/>
        </authorList>
    </citation>
    <scope>NUCLEOTIDE SEQUENCE</scope>
    <source>
        <strain evidence="2">KCTC 12870</strain>
    </source>
</reference>
<organism evidence="2 3">
    <name type="scientific">Cerasicoccus arenae</name>
    <dbReference type="NCBI Taxonomy" id="424488"/>
    <lineage>
        <taxon>Bacteria</taxon>
        <taxon>Pseudomonadati</taxon>
        <taxon>Verrucomicrobiota</taxon>
        <taxon>Opitutia</taxon>
        <taxon>Puniceicoccales</taxon>
        <taxon>Cerasicoccaceae</taxon>
        <taxon>Cerasicoccus</taxon>
    </lineage>
</organism>
<evidence type="ECO:0000259" key="1">
    <source>
        <dbReference type="Pfam" id="PF00754"/>
    </source>
</evidence>
<dbReference type="Pfam" id="PF00754">
    <property type="entry name" value="F5_F8_type_C"/>
    <property type="match status" value="1"/>
</dbReference>
<keyword evidence="3" id="KW-1185">Reference proteome</keyword>
<dbReference type="Gene3D" id="2.60.120.260">
    <property type="entry name" value="Galactose-binding domain-like"/>
    <property type="match status" value="1"/>
</dbReference>
<dbReference type="InterPro" id="IPR000421">
    <property type="entry name" value="FA58C"/>
</dbReference>
<name>A0A8J3DGP7_9BACT</name>
<dbReference type="AlphaFoldDB" id="A0A8J3DGP7"/>